<keyword evidence="9" id="KW-1185">Reference proteome</keyword>
<dbReference type="EMBL" id="JBHUDE010000164">
    <property type="protein sequence ID" value="MFD1609859.1"/>
    <property type="molecule type" value="Genomic_DNA"/>
</dbReference>
<keyword evidence="3" id="KW-0547">Nucleotide-binding</keyword>
<dbReference type="InterPro" id="IPR006674">
    <property type="entry name" value="HD_domain"/>
</dbReference>
<evidence type="ECO:0000256" key="5">
    <source>
        <dbReference type="ARBA" id="ARBA00023004"/>
    </source>
</evidence>
<feature type="domain" description="HD" evidence="7">
    <location>
        <begin position="18"/>
        <end position="132"/>
    </location>
</feature>
<evidence type="ECO:0000256" key="2">
    <source>
        <dbReference type="ARBA" id="ARBA00022723"/>
    </source>
</evidence>
<protein>
    <recommendedName>
        <fullName evidence="1">bis(5'-nucleosyl)-tetraphosphatase (symmetrical)</fullName>
        <ecNumber evidence="1">3.6.1.41</ecNumber>
    </recommendedName>
</protein>
<dbReference type="SMART" id="SM00471">
    <property type="entry name" value="HDc"/>
    <property type="match status" value="1"/>
</dbReference>
<dbReference type="Gene3D" id="1.10.3210.10">
    <property type="entry name" value="Hypothetical protein af1432"/>
    <property type="match status" value="1"/>
</dbReference>
<evidence type="ECO:0000259" key="7">
    <source>
        <dbReference type="PROSITE" id="PS51831"/>
    </source>
</evidence>
<dbReference type="NCBIfam" id="TIGR00488">
    <property type="entry name" value="bis(5'-nucleosyl)-tetraphosphatase (symmetrical) YqeK"/>
    <property type="match status" value="1"/>
</dbReference>
<keyword evidence="4 8" id="KW-0378">Hydrolase</keyword>
<dbReference type="InterPro" id="IPR005249">
    <property type="entry name" value="YqeK"/>
</dbReference>
<dbReference type="InterPro" id="IPR003607">
    <property type="entry name" value="HD/PDEase_dom"/>
</dbReference>
<dbReference type="PANTHER" id="PTHR35795:SF1">
    <property type="entry name" value="BIS(5'-NUCLEOSYL)-TETRAPHOSPHATASE, SYMMETRICAL"/>
    <property type="match status" value="1"/>
</dbReference>
<dbReference type="EC" id="3.6.1.41" evidence="1"/>
<evidence type="ECO:0000256" key="1">
    <source>
        <dbReference type="ARBA" id="ARBA00012506"/>
    </source>
</evidence>
<proteinExistence type="predicted"/>
<gene>
    <name evidence="8" type="primary">yqeK</name>
    <name evidence="8" type="ORF">ACFSBH_19760</name>
</gene>
<evidence type="ECO:0000256" key="6">
    <source>
        <dbReference type="ARBA" id="ARBA00049417"/>
    </source>
</evidence>
<evidence type="ECO:0000313" key="8">
    <source>
        <dbReference type="EMBL" id="MFD1609859.1"/>
    </source>
</evidence>
<evidence type="ECO:0000256" key="3">
    <source>
        <dbReference type="ARBA" id="ARBA00022741"/>
    </source>
</evidence>
<dbReference type="InterPro" id="IPR051094">
    <property type="entry name" value="Diverse_Catalytic_Enzymes"/>
</dbReference>
<dbReference type="GO" id="GO:0008803">
    <property type="term" value="F:bis(5'-nucleosyl)-tetraphosphatase (symmetrical) activity"/>
    <property type="evidence" value="ECO:0007669"/>
    <property type="project" value="UniProtKB-EC"/>
</dbReference>
<name>A0ABW4HYD4_9BACI</name>
<reference evidence="9" key="1">
    <citation type="journal article" date="2019" name="Int. J. Syst. Evol. Microbiol.">
        <title>The Global Catalogue of Microorganisms (GCM) 10K type strain sequencing project: providing services to taxonomists for standard genome sequencing and annotation.</title>
        <authorList>
            <consortium name="The Broad Institute Genomics Platform"/>
            <consortium name="The Broad Institute Genome Sequencing Center for Infectious Disease"/>
            <person name="Wu L."/>
            <person name="Ma J."/>
        </authorList>
    </citation>
    <scope>NUCLEOTIDE SEQUENCE [LARGE SCALE GENOMIC DNA]</scope>
    <source>
        <strain evidence="9">CGMCC 1.12376</strain>
    </source>
</reference>
<dbReference type="PANTHER" id="PTHR35795">
    <property type="entry name" value="SLR1885 PROTEIN"/>
    <property type="match status" value="1"/>
</dbReference>
<dbReference type="CDD" id="cd00077">
    <property type="entry name" value="HDc"/>
    <property type="match status" value="1"/>
</dbReference>
<sequence>MDLNKAIDLVKAELVQSRFEHTLRVAEVSKELAVVYGVAVDKVQLAAILHDYAKNWPSEKLKSYILDNGLPRELLDFDKELWHGPVGAHLFENQYGVVDQDILNAIRFHTTGRAEMSLVEMILYLADYIEPGRSFPGLQEVRQASEKNLKYACWLVARNTIMYLMKKNATIHPDSFYAYNDFTRYIKTEGLLNG</sequence>
<keyword evidence="5" id="KW-0408">Iron</keyword>
<dbReference type="PROSITE" id="PS51831">
    <property type="entry name" value="HD"/>
    <property type="match status" value="1"/>
</dbReference>
<accession>A0ABW4HYD4</accession>
<organism evidence="8 9">
    <name type="scientific">Oceanobacillus luteolus</name>
    <dbReference type="NCBI Taxonomy" id="1274358"/>
    <lineage>
        <taxon>Bacteria</taxon>
        <taxon>Bacillati</taxon>
        <taxon>Bacillota</taxon>
        <taxon>Bacilli</taxon>
        <taxon>Bacillales</taxon>
        <taxon>Bacillaceae</taxon>
        <taxon>Oceanobacillus</taxon>
    </lineage>
</organism>
<evidence type="ECO:0000256" key="4">
    <source>
        <dbReference type="ARBA" id="ARBA00022801"/>
    </source>
</evidence>
<keyword evidence="2" id="KW-0479">Metal-binding</keyword>
<dbReference type="Pfam" id="PF01966">
    <property type="entry name" value="HD"/>
    <property type="match status" value="1"/>
</dbReference>
<dbReference type="Proteomes" id="UP001597221">
    <property type="component" value="Unassembled WGS sequence"/>
</dbReference>
<comment type="catalytic activity">
    <reaction evidence="6">
        <text>P(1),P(4)-bis(5'-adenosyl) tetraphosphate + H2O = 2 ADP + 2 H(+)</text>
        <dbReference type="Rhea" id="RHEA:24252"/>
        <dbReference type="ChEBI" id="CHEBI:15377"/>
        <dbReference type="ChEBI" id="CHEBI:15378"/>
        <dbReference type="ChEBI" id="CHEBI:58141"/>
        <dbReference type="ChEBI" id="CHEBI:456216"/>
        <dbReference type="EC" id="3.6.1.41"/>
    </reaction>
</comment>
<evidence type="ECO:0000313" key="9">
    <source>
        <dbReference type="Proteomes" id="UP001597221"/>
    </source>
</evidence>
<comment type="caution">
    <text evidence="8">The sequence shown here is derived from an EMBL/GenBank/DDBJ whole genome shotgun (WGS) entry which is preliminary data.</text>
</comment>
<dbReference type="RefSeq" id="WP_251510017.1">
    <property type="nucleotide sequence ID" value="NZ_JAMBON010000001.1"/>
</dbReference>
<dbReference type="SUPFAM" id="SSF109604">
    <property type="entry name" value="HD-domain/PDEase-like"/>
    <property type="match status" value="1"/>
</dbReference>